<feature type="region of interest" description="Disordered" evidence="1">
    <location>
        <begin position="1"/>
        <end position="36"/>
    </location>
</feature>
<dbReference type="EMBL" id="VSSQ01081174">
    <property type="protein sequence ID" value="MPN30164.1"/>
    <property type="molecule type" value="Genomic_DNA"/>
</dbReference>
<organism evidence="2">
    <name type="scientific">bioreactor metagenome</name>
    <dbReference type="NCBI Taxonomy" id="1076179"/>
    <lineage>
        <taxon>unclassified sequences</taxon>
        <taxon>metagenomes</taxon>
        <taxon>ecological metagenomes</taxon>
    </lineage>
</organism>
<reference evidence="2" key="1">
    <citation type="submission" date="2019-08" db="EMBL/GenBank/DDBJ databases">
        <authorList>
            <person name="Kucharzyk K."/>
            <person name="Murdoch R.W."/>
            <person name="Higgins S."/>
            <person name="Loffler F."/>
        </authorList>
    </citation>
    <scope>NUCLEOTIDE SEQUENCE</scope>
</reference>
<sequence length="36" mass="4102">MRGHESADRAGDDGRQTDAPDPHPKDRDKQQVHQHL</sequence>
<dbReference type="AlphaFoldDB" id="A0A645H1F4"/>
<protein>
    <submittedName>
        <fullName evidence="2">Uncharacterized protein</fullName>
    </submittedName>
</protein>
<evidence type="ECO:0000256" key="1">
    <source>
        <dbReference type="SAM" id="MobiDB-lite"/>
    </source>
</evidence>
<comment type="caution">
    <text evidence="2">The sequence shown here is derived from an EMBL/GenBank/DDBJ whole genome shotgun (WGS) entry which is preliminary data.</text>
</comment>
<proteinExistence type="predicted"/>
<name>A0A645H1F4_9ZZZZ</name>
<evidence type="ECO:0000313" key="2">
    <source>
        <dbReference type="EMBL" id="MPN30164.1"/>
    </source>
</evidence>
<gene>
    <name evidence="2" type="ORF">SDC9_177622</name>
</gene>
<accession>A0A645H1F4</accession>